<evidence type="ECO:0000313" key="1">
    <source>
        <dbReference type="EMBL" id="AOX17163.1"/>
    </source>
</evidence>
<dbReference type="KEGG" id="kba:A0U89_08425"/>
<dbReference type="Proteomes" id="UP000179145">
    <property type="component" value="Chromosome"/>
</dbReference>
<dbReference type="EMBL" id="CP014674">
    <property type="protein sequence ID" value="AOX17163.1"/>
    <property type="molecule type" value="Genomic_DNA"/>
</dbReference>
<gene>
    <name evidence="1" type="ORF">A0U89_08425</name>
</gene>
<name>A0A1D8UU56_9PROT</name>
<keyword evidence="2" id="KW-1185">Reference proteome</keyword>
<dbReference type="RefSeq" id="WP_029603400.1">
    <property type="nucleotide sequence ID" value="NZ_BJVW01000006.1"/>
</dbReference>
<evidence type="ECO:0000313" key="2">
    <source>
        <dbReference type="Proteomes" id="UP000179145"/>
    </source>
</evidence>
<accession>A0A1D8UU56</accession>
<organism evidence="1 2">
    <name type="scientific">Kozakia baliensis</name>
    <dbReference type="NCBI Taxonomy" id="153496"/>
    <lineage>
        <taxon>Bacteria</taxon>
        <taxon>Pseudomonadati</taxon>
        <taxon>Pseudomonadota</taxon>
        <taxon>Alphaproteobacteria</taxon>
        <taxon>Acetobacterales</taxon>
        <taxon>Acetobacteraceae</taxon>
        <taxon>Kozakia</taxon>
    </lineage>
</organism>
<dbReference type="AlphaFoldDB" id="A0A1D8UU56"/>
<proteinExistence type="predicted"/>
<reference evidence="1 2" key="1">
    <citation type="journal article" date="2016" name="Microb. Cell Fact.">
        <title>Dissection of exopolysaccharide biosynthesis in Kozakia baliensis.</title>
        <authorList>
            <person name="Brandt J.U."/>
            <person name="Jakob F."/>
            <person name="Behr J."/>
            <person name="Geissler A.J."/>
            <person name="Vogel R.F."/>
        </authorList>
    </citation>
    <scope>NUCLEOTIDE SEQUENCE [LARGE SCALE GENOMIC DNA]</scope>
    <source>
        <strain evidence="1 2">DSM 14400</strain>
    </source>
</reference>
<protein>
    <submittedName>
        <fullName evidence="1">Uncharacterized protein</fullName>
    </submittedName>
</protein>
<sequence length="139" mass="14624">MAWSFAFAGYAIAALLVAVQVLLRSLLFLLHDVFVGLGLPFAMLFGMAGWHEQNKALGSVTTGFVAGDHAFWAIFPLVAAAIGGLLFAAFNREKARWGFGASGLSSIAASLLGGWVIGLFMLPGLIFCSVGALRRSTSD</sequence>